<dbReference type="AlphaFoldDB" id="A0A098R4L3"/>
<sequence>MSEKILEAINEQLNEEKWTRAALNNYTVNNLTELDDLLDQVFDAKIEDEVEKLCDEHLQHTKNSIVALYLSGVIHLSRQSIDDSNLLTLITIFTENHRWKIVEFLSERILDFGENKHALRHLSDCYEHTGDSQKQFEVWERLIRVDYDEADIARKLAVHAEEESRIEDAVDFYKKAIHRYINKKTFSQIMELWRKLVELVPEEVDFFYHAESKVSKLINQDRSVQLLEELYPYFKKHGKWDTAIELLKRILSYDSSNSWARKEIVECYQNKFEGHSQLEEYISLSNLNQSWRDVHEAIADFEKHISFDKGNFVFHRHWGVGRIKSIKDDEITVHFVKKRNHKMSLKMAVNSLTILGRDHIWVYRITKKKEVLNERFKKNPEWALKVLIKSFDNATDMKKIKAEVVPHILSQNEWSTWSTKARQILKTNETFGNLPDDPDTYVVRDQPISLVEKTFNRFKAEKDYWNRVKIIQEFLKYLESEDDSSSIETDMFREMFEYFVSYVRNITTVTEITIGSHLLIKKLIASFPFLNPGLSLNFRDLFNAVESWEHVFPNIDNPELRRDFLTQVRKQIKNWNEVYIMLIPHYLQKEPVNELVRGGYKDAVIESFMGIYQNYKDQREPFIWYVKNCAQDEWFQDLPVTREKILIAMIHLEDITAREIDNRKDVSVNRKLNRQVEAYLYRDGTIYDYIENGEEESISRIFSLIEDVKDLDPGVIRDVRFAILKKYPNFQFYGDQETPVASISRGTFYTLARSLEEKQKALQHLLEVEVPKNSKEIAAARDYGDLKENAEYKAAKERQDILNNTAARWKEELERAQVVRKGDISTDSIGFGTKVILENLKTGNLEQFTIMGPWESNPEKSILSHQSPFGMELLNKKAGQELRFVINEREYNYRIDSIELADVDSIQPNPSNV</sequence>
<dbReference type="Gene3D" id="1.25.40.10">
    <property type="entry name" value="Tetratricopeptide repeat domain"/>
    <property type="match status" value="2"/>
</dbReference>
<evidence type="ECO:0000256" key="2">
    <source>
        <dbReference type="ARBA" id="ARBA00023163"/>
    </source>
</evidence>
<dbReference type="Gene3D" id="3.10.50.30">
    <property type="entry name" value="Transcription elongation factor, GreA/GreB, C-terminal domain"/>
    <property type="match status" value="1"/>
</dbReference>
<dbReference type="OrthoDB" id="9808774at2"/>
<dbReference type="eggNOG" id="COG1747">
    <property type="taxonomic scope" value="Bacteria"/>
</dbReference>
<keyword evidence="6" id="KW-1185">Reference proteome</keyword>
<dbReference type="RefSeq" id="WP_037544606.1">
    <property type="nucleotide sequence ID" value="NZ_JNUP01000003.1"/>
</dbReference>
<dbReference type="InterPro" id="IPR001437">
    <property type="entry name" value="Tscrpt_elong_fac_GreA/B_C"/>
</dbReference>
<keyword evidence="5" id="KW-0251">Elongation factor</keyword>
<dbReference type="Pfam" id="PF03449">
    <property type="entry name" value="GreA_GreB_N"/>
    <property type="match status" value="1"/>
</dbReference>
<dbReference type="PANTHER" id="PTHR30437:SF4">
    <property type="entry name" value="TRANSCRIPTION ELONGATION FACTOR GREA"/>
    <property type="match status" value="1"/>
</dbReference>
<feature type="domain" description="Transcription elongation factor GreA/GreB C-terminal" evidence="3">
    <location>
        <begin position="825"/>
        <end position="899"/>
    </location>
</feature>
<gene>
    <name evidence="5" type="ORF">DC28_00185</name>
</gene>
<dbReference type="EMBL" id="JNUP01000003">
    <property type="protein sequence ID" value="KGE73697.1"/>
    <property type="molecule type" value="Genomic_DNA"/>
</dbReference>
<proteinExistence type="predicted"/>
<dbReference type="GO" id="GO:0003746">
    <property type="term" value="F:translation elongation factor activity"/>
    <property type="evidence" value="ECO:0007669"/>
    <property type="project" value="UniProtKB-KW"/>
</dbReference>
<dbReference type="InterPro" id="IPR023459">
    <property type="entry name" value="Tscrpt_elong_fac_GreA/B_fam"/>
</dbReference>
<evidence type="ECO:0000259" key="3">
    <source>
        <dbReference type="Pfam" id="PF01272"/>
    </source>
</evidence>
<dbReference type="SUPFAM" id="SSF48452">
    <property type="entry name" value="TPR-like"/>
    <property type="match status" value="1"/>
</dbReference>
<protein>
    <submittedName>
        <fullName evidence="5">Transcription elongation factor GreA</fullName>
    </submittedName>
</protein>
<dbReference type="SUPFAM" id="SSF54534">
    <property type="entry name" value="FKBP-like"/>
    <property type="match status" value="1"/>
</dbReference>
<evidence type="ECO:0000259" key="4">
    <source>
        <dbReference type="Pfam" id="PF03449"/>
    </source>
</evidence>
<dbReference type="GO" id="GO:0070063">
    <property type="term" value="F:RNA polymerase binding"/>
    <property type="evidence" value="ECO:0007669"/>
    <property type="project" value="InterPro"/>
</dbReference>
<organism evidence="5 6">
    <name type="scientific">Spirochaeta lutea</name>
    <dbReference type="NCBI Taxonomy" id="1480694"/>
    <lineage>
        <taxon>Bacteria</taxon>
        <taxon>Pseudomonadati</taxon>
        <taxon>Spirochaetota</taxon>
        <taxon>Spirochaetia</taxon>
        <taxon>Spirochaetales</taxon>
        <taxon>Spirochaetaceae</taxon>
        <taxon>Spirochaeta</taxon>
    </lineage>
</organism>
<evidence type="ECO:0000313" key="5">
    <source>
        <dbReference type="EMBL" id="KGE73697.1"/>
    </source>
</evidence>
<dbReference type="STRING" id="1480694.DC28_00185"/>
<dbReference type="Pfam" id="PF01272">
    <property type="entry name" value="GreA_GreB"/>
    <property type="match status" value="1"/>
</dbReference>
<dbReference type="NCBIfam" id="NF011309">
    <property type="entry name" value="PRK14720.1"/>
    <property type="match status" value="1"/>
</dbReference>
<dbReference type="InterPro" id="IPR022691">
    <property type="entry name" value="Tscrpt_elong_fac_GreA/B_N"/>
</dbReference>
<feature type="domain" description="Transcription elongation factor GreA/GreB N-terminal" evidence="4">
    <location>
        <begin position="753"/>
        <end position="818"/>
    </location>
</feature>
<dbReference type="Proteomes" id="UP000029692">
    <property type="component" value="Unassembled WGS sequence"/>
</dbReference>
<name>A0A098R4L3_9SPIO</name>
<dbReference type="GO" id="GO:0006354">
    <property type="term" value="P:DNA-templated transcription elongation"/>
    <property type="evidence" value="ECO:0007669"/>
    <property type="project" value="TreeGrafter"/>
</dbReference>
<evidence type="ECO:0000256" key="1">
    <source>
        <dbReference type="ARBA" id="ARBA00023015"/>
    </source>
</evidence>
<dbReference type="InterPro" id="IPR011990">
    <property type="entry name" value="TPR-like_helical_dom_sf"/>
</dbReference>
<comment type="caution">
    <text evidence="5">The sequence shown here is derived from an EMBL/GenBank/DDBJ whole genome shotgun (WGS) entry which is preliminary data.</text>
</comment>
<evidence type="ECO:0000313" key="6">
    <source>
        <dbReference type="Proteomes" id="UP000029692"/>
    </source>
</evidence>
<accession>A0A098R4L3</accession>
<dbReference type="GO" id="GO:0003677">
    <property type="term" value="F:DNA binding"/>
    <property type="evidence" value="ECO:0007669"/>
    <property type="project" value="InterPro"/>
</dbReference>
<dbReference type="GO" id="GO:0032784">
    <property type="term" value="P:regulation of DNA-templated transcription elongation"/>
    <property type="evidence" value="ECO:0007669"/>
    <property type="project" value="InterPro"/>
</dbReference>
<reference evidence="5 6" key="1">
    <citation type="submission" date="2014-05" db="EMBL/GenBank/DDBJ databases">
        <title>De novo Genome Sequence of Spirocheata sp.</title>
        <authorList>
            <person name="Shivani Y."/>
            <person name="Subhash Y."/>
            <person name="Tushar L."/>
            <person name="Sasikala C."/>
            <person name="Ramana C.V."/>
        </authorList>
    </citation>
    <scope>NUCLEOTIDE SEQUENCE [LARGE SCALE GENOMIC DNA]</scope>
    <source>
        <strain evidence="5 6">JC230</strain>
    </source>
</reference>
<dbReference type="InterPro" id="IPR036953">
    <property type="entry name" value="GreA/GreB_C_sf"/>
</dbReference>
<keyword evidence="1" id="KW-0805">Transcription regulation</keyword>
<keyword evidence="5" id="KW-0648">Protein biosynthesis</keyword>
<dbReference type="eggNOG" id="COG0782">
    <property type="taxonomic scope" value="Bacteria"/>
</dbReference>
<dbReference type="PANTHER" id="PTHR30437">
    <property type="entry name" value="TRANSCRIPTION ELONGATION FACTOR GREA"/>
    <property type="match status" value="1"/>
</dbReference>
<dbReference type="InterPro" id="IPR036805">
    <property type="entry name" value="Tscrpt_elong_fac_GreA/B_N_sf"/>
</dbReference>
<dbReference type="Gene3D" id="1.10.287.180">
    <property type="entry name" value="Transcription elongation factor, GreA/GreB, N-terminal domain"/>
    <property type="match status" value="1"/>
</dbReference>
<dbReference type="SUPFAM" id="SSF46557">
    <property type="entry name" value="GreA transcript cleavage protein, N-terminal domain"/>
    <property type="match status" value="1"/>
</dbReference>
<keyword evidence="2" id="KW-0804">Transcription</keyword>